<keyword evidence="3" id="KW-1185">Reference proteome</keyword>
<reference evidence="2 3" key="1">
    <citation type="submission" date="2018-08" db="EMBL/GenBank/DDBJ databases">
        <title>Fibrisoma montanum sp. nov., isolated from Danxia mountain soil.</title>
        <authorList>
            <person name="Huang Y."/>
        </authorList>
    </citation>
    <scope>NUCLEOTIDE SEQUENCE [LARGE SCALE GENOMIC DNA]</scope>
    <source>
        <strain evidence="2 3">HYT19</strain>
    </source>
</reference>
<feature type="transmembrane region" description="Helical" evidence="1">
    <location>
        <begin position="252"/>
        <end position="271"/>
    </location>
</feature>
<keyword evidence="1" id="KW-0812">Transmembrane</keyword>
<comment type="caution">
    <text evidence="2">The sequence shown here is derived from an EMBL/GenBank/DDBJ whole genome shotgun (WGS) entry which is preliminary data.</text>
</comment>
<keyword evidence="1" id="KW-0472">Membrane</keyword>
<dbReference type="EMBL" id="QXED01000014">
    <property type="protein sequence ID" value="RIV17984.1"/>
    <property type="molecule type" value="Genomic_DNA"/>
</dbReference>
<dbReference type="Proteomes" id="UP000283523">
    <property type="component" value="Unassembled WGS sequence"/>
</dbReference>
<accession>A0A418LXJ6</accession>
<dbReference type="AlphaFoldDB" id="A0A418LXJ6"/>
<sequence>MLVILYRTLISTFYAQNAGFFLVIVLIAFGFMRPIEHEALIAATLGSPFLLALAAGLWLLYTLKTTAYVRRQLRAPEHLFLQTFCLLPSPRRWSLWLLVQTALLVPILGYGGWMVARGLRYGAHEAIGAIVGVQGLLLMGGAWANDYRLRHPNPEGPAVPRLGFRLPYVLFFPTYWLRHEPVSMLLTKAFSGLLLAGVCRLYPTDEYDQRLLLIGLVLSVATHAQVGSQVSAFEHRYLLILPNLPLAWYQRLGRYALTYGLIWFPELLIVLRNCPVAVGLDYVVWLWLTGWGWLLFLHALSYASDRSPDRWLTGILIGVVVATLTIMFGLPVGAWLAIGWLGAVVGGYRFKSPPR</sequence>
<evidence type="ECO:0000313" key="3">
    <source>
        <dbReference type="Proteomes" id="UP000283523"/>
    </source>
</evidence>
<feature type="transmembrane region" description="Helical" evidence="1">
    <location>
        <begin position="12"/>
        <end position="32"/>
    </location>
</feature>
<dbReference type="OrthoDB" id="935506at2"/>
<feature type="transmembrane region" description="Helical" evidence="1">
    <location>
        <begin position="39"/>
        <end position="61"/>
    </location>
</feature>
<feature type="transmembrane region" description="Helical" evidence="1">
    <location>
        <begin position="315"/>
        <end position="348"/>
    </location>
</feature>
<gene>
    <name evidence="2" type="ORF">DYU11_30215</name>
</gene>
<feature type="transmembrane region" description="Helical" evidence="1">
    <location>
        <begin position="126"/>
        <end position="144"/>
    </location>
</feature>
<evidence type="ECO:0000313" key="2">
    <source>
        <dbReference type="EMBL" id="RIV17984.1"/>
    </source>
</evidence>
<proteinExistence type="predicted"/>
<protein>
    <submittedName>
        <fullName evidence="2">Uncharacterized protein</fullName>
    </submittedName>
</protein>
<dbReference type="RefSeq" id="WP_119671484.1">
    <property type="nucleotide sequence ID" value="NZ_QXED01000014.1"/>
</dbReference>
<evidence type="ECO:0000256" key="1">
    <source>
        <dbReference type="SAM" id="Phobius"/>
    </source>
</evidence>
<feature type="transmembrane region" description="Helical" evidence="1">
    <location>
        <begin position="283"/>
        <end position="303"/>
    </location>
</feature>
<name>A0A418LXJ6_9BACT</name>
<keyword evidence="1" id="KW-1133">Transmembrane helix</keyword>
<feature type="transmembrane region" description="Helical" evidence="1">
    <location>
        <begin position="93"/>
        <end position="114"/>
    </location>
</feature>
<organism evidence="2 3">
    <name type="scientific">Fibrisoma montanum</name>
    <dbReference type="NCBI Taxonomy" id="2305895"/>
    <lineage>
        <taxon>Bacteria</taxon>
        <taxon>Pseudomonadati</taxon>
        <taxon>Bacteroidota</taxon>
        <taxon>Cytophagia</taxon>
        <taxon>Cytophagales</taxon>
        <taxon>Spirosomataceae</taxon>
        <taxon>Fibrisoma</taxon>
    </lineage>
</organism>